<evidence type="ECO:0000313" key="3">
    <source>
        <dbReference type="Proteomes" id="UP000050509"/>
    </source>
</evidence>
<accession>A0A0P9H9V9</accession>
<gene>
    <name evidence="2" type="ORF">SE17_23605</name>
</gene>
<dbReference type="PANTHER" id="PTHR36114">
    <property type="entry name" value="16.7 KDA PROTEIN IN WHIE LOCUS"/>
    <property type="match status" value="1"/>
</dbReference>
<dbReference type="Proteomes" id="UP000050509">
    <property type="component" value="Unassembled WGS sequence"/>
</dbReference>
<reference evidence="2 3" key="1">
    <citation type="submission" date="2015-09" db="EMBL/GenBank/DDBJ databases">
        <title>Draft genome sequence of Kouleothrix aurantiaca JCM 19913.</title>
        <authorList>
            <person name="Hemp J."/>
        </authorList>
    </citation>
    <scope>NUCLEOTIDE SEQUENCE [LARGE SCALE GENOMIC DNA]</scope>
    <source>
        <strain evidence="2 3">COM-B</strain>
    </source>
</reference>
<organism evidence="2 3">
    <name type="scientific">Kouleothrix aurantiaca</name>
    <dbReference type="NCBI Taxonomy" id="186479"/>
    <lineage>
        <taxon>Bacteria</taxon>
        <taxon>Bacillati</taxon>
        <taxon>Chloroflexota</taxon>
        <taxon>Chloroflexia</taxon>
        <taxon>Chloroflexales</taxon>
        <taxon>Roseiflexineae</taxon>
        <taxon>Roseiflexaceae</taxon>
        <taxon>Kouleothrix</taxon>
    </lineage>
</organism>
<dbReference type="InterPro" id="IPR014710">
    <property type="entry name" value="RmlC-like_jellyroll"/>
</dbReference>
<evidence type="ECO:0000259" key="1">
    <source>
        <dbReference type="Pfam" id="PF07883"/>
    </source>
</evidence>
<dbReference type="SUPFAM" id="SSF51182">
    <property type="entry name" value="RmlC-like cupins"/>
    <property type="match status" value="1"/>
</dbReference>
<dbReference type="Pfam" id="PF07883">
    <property type="entry name" value="Cupin_2"/>
    <property type="match status" value="1"/>
</dbReference>
<keyword evidence="3" id="KW-1185">Reference proteome</keyword>
<dbReference type="InterPro" id="IPR052044">
    <property type="entry name" value="PKS_Associated_Protein"/>
</dbReference>
<sequence length="113" mass="12568">MISKANAEHYIWGEVCDGWRLVDRPELSVIHERVPPGAAELRHYHTQSRQFFFVLAGTATLELGGVRETLGPQQGLEVPPGVPHQLLNLSDADIEFLVISQPTTRGDRVLADE</sequence>
<dbReference type="Gene3D" id="2.60.120.10">
    <property type="entry name" value="Jelly Rolls"/>
    <property type="match status" value="1"/>
</dbReference>
<dbReference type="InterPro" id="IPR013096">
    <property type="entry name" value="Cupin_2"/>
</dbReference>
<dbReference type="PANTHER" id="PTHR36114:SF1">
    <property type="entry name" value="16.7 KDA PROTEIN IN WHIE LOCUS"/>
    <property type="match status" value="1"/>
</dbReference>
<name>A0A0P9H9V9_9CHLR</name>
<dbReference type="InterPro" id="IPR011051">
    <property type="entry name" value="RmlC_Cupin_sf"/>
</dbReference>
<dbReference type="AlphaFoldDB" id="A0A0P9H9V9"/>
<protein>
    <submittedName>
        <fullName evidence="2">Cupin</fullName>
    </submittedName>
</protein>
<dbReference type="EMBL" id="LJCR01001111">
    <property type="protein sequence ID" value="KPV51020.1"/>
    <property type="molecule type" value="Genomic_DNA"/>
</dbReference>
<proteinExistence type="predicted"/>
<comment type="caution">
    <text evidence="2">The sequence shown here is derived from an EMBL/GenBank/DDBJ whole genome shotgun (WGS) entry which is preliminary data.</text>
</comment>
<feature type="domain" description="Cupin type-2" evidence="1">
    <location>
        <begin position="31"/>
        <end position="99"/>
    </location>
</feature>
<evidence type="ECO:0000313" key="2">
    <source>
        <dbReference type="EMBL" id="KPV51020.1"/>
    </source>
</evidence>